<feature type="transmembrane region" description="Helical" evidence="12">
    <location>
        <begin position="12"/>
        <end position="34"/>
    </location>
</feature>
<dbReference type="PROSITE" id="PS50192">
    <property type="entry name" value="T_SNARE"/>
    <property type="match status" value="1"/>
</dbReference>
<keyword evidence="5" id="KW-0997">Cell inner membrane</keyword>
<evidence type="ECO:0000259" key="15">
    <source>
        <dbReference type="PROSITE" id="PS50885"/>
    </source>
</evidence>
<dbReference type="KEGG" id="nao:Y958_20095"/>
<feature type="domain" description="T-SNARE coiled-coil homology" evidence="14">
    <location>
        <begin position="435"/>
        <end position="489"/>
    </location>
</feature>
<name>A0A248JWP8_9PROT</name>
<evidence type="ECO:0000256" key="10">
    <source>
        <dbReference type="ARBA" id="ARBA00029447"/>
    </source>
</evidence>
<dbReference type="InterPro" id="IPR003122">
    <property type="entry name" value="Tar_rcpt_lig-bd"/>
</dbReference>
<dbReference type="PROSITE" id="PS50111">
    <property type="entry name" value="CHEMOTAXIS_TRANSDUC_2"/>
    <property type="match status" value="1"/>
</dbReference>
<evidence type="ECO:0000259" key="14">
    <source>
        <dbReference type="PROSITE" id="PS50192"/>
    </source>
</evidence>
<keyword evidence="4" id="KW-0145">Chemotaxis</keyword>
<evidence type="ECO:0000256" key="5">
    <source>
        <dbReference type="ARBA" id="ARBA00022519"/>
    </source>
</evidence>
<keyword evidence="7 12" id="KW-1133">Transmembrane helix</keyword>
<dbReference type="SMART" id="SM00304">
    <property type="entry name" value="HAMP"/>
    <property type="match status" value="1"/>
</dbReference>
<dbReference type="PROSITE" id="PS50885">
    <property type="entry name" value="HAMP"/>
    <property type="match status" value="1"/>
</dbReference>
<dbReference type="InterPro" id="IPR004090">
    <property type="entry name" value="Chemotax_Me-accpt_rcpt"/>
</dbReference>
<feature type="transmembrane region" description="Helical" evidence="12">
    <location>
        <begin position="159"/>
        <end position="180"/>
    </location>
</feature>
<dbReference type="Proteomes" id="UP000197153">
    <property type="component" value="Chromosome 2"/>
</dbReference>
<evidence type="ECO:0000256" key="2">
    <source>
        <dbReference type="ARBA" id="ARBA00022475"/>
    </source>
</evidence>
<dbReference type="SUPFAM" id="SSF58104">
    <property type="entry name" value="Methyl-accepting chemotaxis protein (MCP) signaling domain"/>
    <property type="match status" value="1"/>
</dbReference>
<comment type="subcellular location">
    <subcellularLocation>
        <location evidence="1">Cell inner membrane</location>
        <topology evidence="1">Multi-pass membrane protein</topology>
    </subcellularLocation>
</comment>
<gene>
    <name evidence="16" type="ORF">Y958_20095</name>
</gene>
<dbReference type="InterPro" id="IPR003660">
    <property type="entry name" value="HAMP_dom"/>
</dbReference>
<dbReference type="RefSeq" id="WP_088873674.1">
    <property type="nucleotide sequence ID" value="NZ_CP022111.1"/>
</dbReference>
<feature type="domain" description="HAMP" evidence="15">
    <location>
        <begin position="181"/>
        <end position="234"/>
    </location>
</feature>
<dbReference type="Gene3D" id="6.10.340.10">
    <property type="match status" value="1"/>
</dbReference>
<keyword evidence="6 12" id="KW-0812">Transmembrane</keyword>
<accession>A0A248JWP8</accession>
<dbReference type="Pfam" id="PF02203">
    <property type="entry name" value="TarH"/>
    <property type="match status" value="1"/>
</dbReference>
<evidence type="ECO:0000256" key="8">
    <source>
        <dbReference type="ARBA" id="ARBA00023136"/>
    </source>
</evidence>
<keyword evidence="2" id="KW-1003">Cell membrane</keyword>
<evidence type="ECO:0000256" key="3">
    <source>
        <dbReference type="ARBA" id="ARBA00022481"/>
    </source>
</evidence>
<protein>
    <recommendedName>
        <fullName evidence="18">Chemotaxis protein</fullName>
    </recommendedName>
</protein>
<evidence type="ECO:0000313" key="17">
    <source>
        <dbReference type="Proteomes" id="UP000197153"/>
    </source>
</evidence>
<dbReference type="Pfam" id="PF00672">
    <property type="entry name" value="HAMP"/>
    <property type="match status" value="1"/>
</dbReference>
<dbReference type="GO" id="GO:0006935">
    <property type="term" value="P:chemotaxis"/>
    <property type="evidence" value="ECO:0007669"/>
    <property type="project" value="UniProtKB-KW"/>
</dbReference>
<proteinExistence type="inferred from homology"/>
<keyword evidence="8 12" id="KW-0472">Membrane</keyword>
<evidence type="ECO:0000256" key="4">
    <source>
        <dbReference type="ARBA" id="ARBA00022500"/>
    </source>
</evidence>
<comment type="similarity">
    <text evidence="10">Belongs to the methyl-accepting chemotaxis (MCP) protein family.</text>
</comment>
<dbReference type="GO" id="GO:0005886">
    <property type="term" value="C:plasma membrane"/>
    <property type="evidence" value="ECO:0007669"/>
    <property type="project" value="UniProtKB-SubCell"/>
</dbReference>
<keyword evidence="9 11" id="KW-0807">Transducer</keyword>
<sequence>MLNDVKIGVRLTLLVGCLALVAVLTGFMGLRGAWTANQDLKSVYEDRTVALADLTAVQDNLYRLRAARGAGTTTAGADKGLDAAWSHYMSTYLTPEEAGLARAFEPAYTAYRQLAGGDTQDREAFDRVMERLAPLTALQVNEAKRIFDESVARFSRTMILTVGVSALGIVGGIILALIVVRSVTGGISGIITVMSRLTAGDTTVEVRGLGRQDEIGDLAQAAEAFKQSTLRVRAMEEAAAREKQEAEARRKAALLGMASRFESSVKGVVDAVAGAATEMQAAAQTMAATAKETSRQSQTVAGAADAAAANVNTVASATEELSASIGEISRQVARSSTVASAAVATTDETVGTVTTLKGSAADISAVVALISEIASQTNLLALNATIEAARAGEAGKGFAVVASEVKALATQTARATEEVATRVSDIQRASNAAGQSISAIADTIGEISGIAAAISAAVDQQSAAANDIAGSITQAAAGTSEVSSTIASVTQAAGETGAAATQVLAAAHSLSTESEHLRREVAEFLATVRAA</sequence>
<dbReference type="Gene3D" id="1.10.287.950">
    <property type="entry name" value="Methyl-accepting chemotaxis protein"/>
    <property type="match status" value="1"/>
</dbReference>
<dbReference type="GO" id="GO:0007165">
    <property type="term" value="P:signal transduction"/>
    <property type="evidence" value="ECO:0007669"/>
    <property type="project" value="UniProtKB-KW"/>
</dbReference>
<evidence type="ECO:0000256" key="6">
    <source>
        <dbReference type="ARBA" id="ARBA00022692"/>
    </source>
</evidence>
<dbReference type="GO" id="GO:0004888">
    <property type="term" value="F:transmembrane signaling receptor activity"/>
    <property type="evidence" value="ECO:0007669"/>
    <property type="project" value="InterPro"/>
</dbReference>
<evidence type="ECO:0000259" key="13">
    <source>
        <dbReference type="PROSITE" id="PS50111"/>
    </source>
</evidence>
<evidence type="ECO:0000256" key="1">
    <source>
        <dbReference type="ARBA" id="ARBA00004429"/>
    </source>
</evidence>
<evidence type="ECO:0008006" key="18">
    <source>
        <dbReference type="Google" id="ProtNLM"/>
    </source>
</evidence>
<dbReference type="InterPro" id="IPR000727">
    <property type="entry name" value="T_SNARE_dom"/>
</dbReference>
<evidence type="ECO:0000256" key="12">
    <source>
        <dbReference type="SAM" id="Phobius"/>
    </source>
</evidence>
<organism evidence="16 17">
    <name type="scientific">Nitrospirillum viridazoti CBAmc</name>
    <dbReference type="NCBI Taxonomy" id="1441467"/>
    <lineage>
        <taxon>Bacteria</taxon>
        <taxon>Pseudomonadati</taxon>
        <taxon>Pseudomonadota</taxon>
        <taxon>Alphaproteobacteria</taxon>
        <taxon>Rhodospirillales</taxon>
        <taxon>Azospirillaceae</taxon>
        <taxon>Nitrospirillum</taxon>
        <taxon>Nitrospirillum viridazoti</taxon>
    </lineage>
</organism>
<dbReference type="Pfam" id="PF00015">
    <property type="entry name" value="MCPsignal"/>
    <property type="match status" value="1"/>
</dbReference>
<dbReference type="SMART" id="SM00283">
    <property type="entry name" value="MA"/>
    <property type="match status" value="1"/>
</dbReference>
<evidence type="ECO:0000256" key="11">
    <source>
        <dbReference type="PROSITE-ProRule" id="PRU00284"/>
    </source>
</evidence>
<evidence type="ECO:0000256" key="9">
    <source>
        <dbReference type="ARBA" id="ARBA00023224"/>
    </source>
</evidence>
<dbReference type="AlphaFoldDB" id="A0A248JWP8"/>
<dbReference type="PANTHER" id="PTHR32089:SF112">
    <property type="entry name" value="LYSOZYME-LIKE PROTEIN-RELATED"/>
    <property type="match status" value="1"/>
</dbReference>
<keyword evidence="3" id="KW-0488">Methylation</keyword>
<dbReference type="InterPro" id="IPR004089">
    <property type="entry name" value="MCPsignal_dom"/>
</dbReference>
<feature type="domain" description="Methyl-accepting transducer" evidence="13">
    <location>
        <begin position="275"/>
        <end position="511"/>
    </location>
</feature>
<evidence type="ECO:0000256" key="7">
    <source>
        <dbReference type="ARBA" id="ARBA00022989"/>
    </source>
</evidence>
<reference evidence="16 17" key="1">
    <citation type="submission" date="2017-06" db="EMBL/GenBank/DDBJ databases">
        <title>Complete genome sequence of Nitrospirillum amazonense strain CBAmC, an endophytic nitrogen-fixing and plant growth-promoting bacterium, isolated from sugarcane.</title>
        <authorList>
            <person name="Schwab S."/>
            <person name="dos Santos Teixeira K.R."/>
            <person name="Simoes Araujo J.L."/>
            <person name="Soares Vidal M."/>
            <person name="Borges de Freitas H.R."/>
            <person name="Rivello Crivelaro A.L."/>
            <person name="Bueno de Camargo Nunes A."/>
            <person name="dos Santos C.M."/>
            <person name="Palmeira da Silva Rosa D."/>
            <person name="da Silva Padilha D."/>
            <person name="da Silva E."/>
            <person name="Araujo Terra L."/>
            <person name="Soares Mendes V."/>
            <person name="Farinelli L."/>
            <person name="Magalhaes Cruz L."/>
            <person name="Baldani J.I."/>
        </authorList>
    </citation>
    <scope>NUCLEOTIDE SEQUENCE [LARGE SCALE GENOMIC DNA]</scope>
    <source>
        <strain evidence="16 17">CBAmC</strain>
    </source>
</reference>
<evidence type="ECO:0000313" key="16">
    <source>
        <dbReference type="EMBL" id="ASG23147.1"/>
    </source>
</evidence>
<dbReference type="EMBL" id="CP022111">
    <property type="protein sequence ID" value="ASG23147.1"/>
    <property type="molecule type" value="Genomic_DNA"/>
</dbReference>
<keyword evidence="17" id="KW-1185">Reference proteome</keyword>
<dbReference type="PRINTS" id="PR00260">
    <property type="entry name" value="CHEMTRNSDUCR"/>
</dbReference>
<dbReference type="PANTHER" id="PTHR32089">
    <property type="entry name" value="METHYL-ACCEPTING CHEMOTAXIS PROTEIN MCPB"/>
    <property type="match status" value="1"/>
</dbReference>